<dbReference type="InterPro" id="IPR012674">
    <property type="entry name" value="Calycin"/>
</dbReference>
<reference evidence="1 2" key="1">
    <citation type="submission" date="2021-03" db="EMBL/GenBank/DDBJ databases">
        <title>Genomic Encyclopedia of Type Strains, Phase IV (KMG-IV): sequencing the most valuable type-strain genomes for metagenomic binning, comparative biology and taxonomic classification.</title>
        <authorList>
            <person name="Goeker M."/>
        </authorList>
    </citation>
    <scope>NUCLEOTIDE SEQUENCE [LARGE SCALE GENOMIC DNA]</scope>
    <source>
        <strain evidence="1 2">DSM 23491</strain>
    </source>
</reference>
<organism evidence="1 2">
    <name type="scientific">Paenibacillus sediminis</name>
    <dbReference type="NCBI Taxonomy" id="664909"/>
    <lineage>
        <taxon>Bacteria</taxon>
        <taxon>Bacillati</taxon>
        <taxon>Bacillota</taxon>
        <taxon>Bacilli</taxon>
        <taxon>Bacillales</taxon>
        <taxon>Paenibacillaceae</taxon>
        <taxon>Paenibacillus</taxon>
    </lineage>
</organism>
<evidence type="ECO:0000313" key="1">
    <source>
        <dbReference type="EMBL" id="MBP1938604.1"/>
    </source>
</evidence>
<dbReference type="EMBL" id="JAGGKP010000018">
    <property type="protein sequence ID" value="MBP1938604.1"/>
    <property type="molecule type" value="Genomic_DNA"/>
</dbReference>
<sequence length="146" mass="16923">MPQPNQVKIRLISRQDGEEVTQELTGEAFIKGNSVYIRYEESDINPEGDKTDRPVTRTTVKIGTQQLKIMRHGAVQSEQSFELDRRLPGFYRSPYTQFQMSAHTRKLEVEMNGHVGQVNWEYDMYVLDELTGRFAISILIQEEPKS</sequence>
<protein>
    <submittedName>
        <fullName evidence="1">Uncharacterized beta-barrel protein YwiB (DUF1934 family)</fullName>
    </submittedName>
</protein>
<dbReference type="Gene3D" id="2.40.128.20">
    <property type="match status" value="1"/>
</dbReference>
<comment type="caution">
    <text evidence="1">The sequence shown here is derived from an EMBL/GenBank/DDBJ whole genome shotgun (WGS) entry which is preliminary data.</text>
</comment>
<dbReference type="SUPFAM" id="SSF50814">
    <property type="entry name" value="Lipocalins"/>
    <property type="match status" value="1"/>
</dbReference>
<accession>A0ABS4H7V6</accession>
<keyword evidence="2" id="KW-1185">Reference proteome</keyword>
<dbReference type="Pfam" id="PF09148">
    <property type="entry name" value="DUF1934"/>
    <property type="match status" value="1"/>
</dbReference>
<evidence type="ECO:0000313" key="2">
    <source>
        <dbReference type="Proteomes" id="UP001519273"/>
    </source>
</evidence>
<name>A0ABS4H7V6_9BACL</name>
<dbReference type="InterPro" id="IPR015231">
    <property type="entry name" value="DUF1934"/>
</dbReference>
<proteinExistence type="predicted"/>
<dbReference type="Proteomes" id="UP001519273">
    <property type="component" value="Unassembled WGS sequence"/>
</dbReference>
<gene>
    <name evidence="1" type="ORF">J2Z20_003544</name>
</gene>
<dbReference type="RefSeq" id="WP_209853237.1">
    <property type="nucleotide sequence ID" value="NZ_CBCRVE010000018.1"/>
</dbReference>